<dbReference type="Proteomes" id="UP000045706">
    <property type="component" value="Unassembled WGS sequence"/>
</dbReference>
<protein>
    <submittedName>
        <fullName evidence="1">Uncharacterized protein</fullName>
    </submittedName>
</protein>
<dbReference type="Proteomes" id="UP000044602">
    <property type="component" value="Unassembled WGS sequence"/>
</dbReference>
<dbReference type="EMBL" id="CVQI01000945">
    <property type="protein sequence ID" value="CRK03694.1"/>
    <property type="molecule type" value="Genomic_DNA"/>
</dbReference>
<feature type="non-terminal residue" evidence="1">
    <location>
        <position position="1"/>
    </location>
</feature>
<proteinExistence type="predicted"/>
<dbReference type="AlphaFoldDB" id="A0A0G4KJG9"/>
<name>A0A0G4KJG9_VERLO</name>
<keyword evidence="3" id="KW-1185">Reference proteome</keyword>
<reference evidence="3 4" key="1">
    <citation type="submission" date="2015-05" db="EMBL/GenBank/DDBJ databases">
        <authorList>
            <person name="Fogelqvist Johan"/>
        </authorList>
    </citation>
    <scope>NUCLEOTIDE SEQUENCE [LARGE SCALE GENOMIC DNA]</scope>
    <source>
        <strain evidence="2">VL1</strain>
        <strain evidence="1">VL2</strain>
    </source>
</reference>
<gene>
    <name evidence="2" type="ORF">BN1708_020572</name>
    <name evidence="1" type="ORF">BN1723_020893</name>
</gene>
<evidence type="ECO:0000313" key="4">
    <source>
        <dbReference type="Proteomes" id="UP000045706"/>
    </source>
</evidence>
<evidence type="ECO:0000313" key="2">
    <source>
        <dbReference type="EMBL" id="CRK38873.1"/>
    </source>
</evidence>
<dbReference type="EMBL" id="CVQH01025722">
    <property type="protein sequence ID" value="CRK38873.1"/>
    <property type="molecule type" value="Genomic_DNA"/>
</dbReference>
<organism evidence="1 4">
    <name type="scientific">Verticillium longisporum</name>
    <name type="common">Verticillium dahliae var. longisporum</name>
    <dbReference type="NCBI Taxonomy" id="100787"/>
    <lineage>
        <taxon>Eukaryota</taxon>
        <taxon>Fungi</taxon>
        <taxon>Dikarya</taxon>
        <taxon>Ascomycota</taxon>
        <taxon>Pezizomycotina</taxon>
        <taxon>Sordariomycetes</taxon>
        <taxon>Hypocreomycetidae</taxon>
        <taxon>Glomerellales</taxon>
        <taxon>Plectosphaerellaceae</taxon>
        <taxon>Verticillium</taxon>
    </lineage>
</organism>
<evidence type="ECO:0000313" key="1">
    <source>
        <dbReference type="EMBL" id="CRK03694.1"/>
    </source>
</evidence>
<evidence type="ECO:0000313" key="3">
    <source>
        <dbReference type="Proteomes" id="UP000044602"/>
    </source>
</evidence>
<accession>A0A0G4KJG9</accession>
<sequence length="16" mass="1744">GQGLVQVRPQLHTACH</sequence>